<dbReference type="AlphaFoldDB" id="I7MLL8"/>
<feature type="transmembrane region" description="Helical" evidence="2">
    <location>
        <begin position="61"/>
        <end position="83"/>
    </location>
</feature>
<evidence type="ECO:0000256" key="2">
    <source>
        <dbReference type="SAM" id="Phobius"/>
    </source>
</evidence>
<feature type="compositionally biased region" description="Basic and acidic residues" evidence="1">
    <location>
        <begin position="200"/>
        <end position="213"/>
    </location>
</feature>
<dbReference type="InParanoid" id="I7MLL8"/>
<feature type="transmembrane region" description="Helical" evidence="2">
    <location>
        <begin position="157"/>
        <end position="174"/>
    </location>
</feature>
<dbReference type="eggNOG" id="ENOG502SYCK">
    <property type="taxonomic scope" value="Eukaryota"/>
</dbReference>
<feature type="transmembrane region" description="Helical" evidence="2">
    <location>
        <begin position="95"/>
        <end position="115"/>
    </location>
</feature>
<dbReference type="KEGG" id="tet:TTHERM_00579120"/>
<dbReference type="GeneID" id="7826622"/>
<protein>
    <submittedName>
        <fullName evidence="3">Transmembrane protein, putative</fullName>
    </submittedName>
</protein>
<feature type="region of interest" description="Disordered" evidence="1">
    <location>
        <begin position="182"/>
        <end position="213"/>
    </location>
</feature>
<keyword evidence="4" id="KW-1185">Reference proteome</keyword>
<proteinExistence type="predicted"/>
<keyword evidence="2 3" id="KW-0812">Transmembrane</keyword>
<keyword evidence="2" id="KW-0472">Membrane</keyword>
<dbReference type="InterPro" id="IPR039632">
    <property type="entry name" value="TMEM42"/>
</dbReference>
<name>I7MLL8_TETTS</name>
<organism evidence="3 4">
    <name type="scientific">Tetrahymena thermophila (strain SB210)</name>
    <dbReference type="NCBI Taxonomy" id="312017"/>
    <lineage>
        <taxon>Eukaryota</taxon>
        <taxon>Sar</taxon>
        <taxon>Alveolata</taxon>
        <taxon>Ciliophora</taxon>
        <taxon>Intramacronucleata</taxon>
        <taxon>Oligohymenophorea</taxon>
        <taxon>Hymenostomatida</taxon>
        <taxon>Tetrahymenina</taxon>
        <taxon>Tetrahymenidae</taxon>
        <taxon>Tetrahymena</taxon>
    </lineage>
</organism>
<keyword evidence="2" id="KW-1133">Transmembrane helix</keyword>
<gene>
    <name evidence="3" type="ORF">TTHERM_00579120</name>
</gene>
<dbReference type="Proteomes" id="UP000009168">
    <property type="component" value="Unassembled WGS sequence"/>
</dbReference>
<sequence length="213" mass="24400">MNSLYYKQFFLFYFQLSHFYLGNCQHGTQAQNKICTNVLSNSIIPQHKSIKNAQNYKNQFGFLYPFLSGLFGSLAGTCGKVTFQDEDYFAFTNSYLNLSVRGAGLVLVLFFNQLMMKFLLNSFQLNGATLTVLLSFIFNSASNCFVGYFIYNESISMRWGLGMLFIMIGVLLLSDKNKLEAKEEKQEKDTKSENANPSNKQKDKQKKDNKKTQ</sequence>
<dbReference type="OrthoDB" id="294094at2759"/>
<accession>I7MLL8</accession>
<evidence type="ECO:0000256" key="1">
    <source>
        <dbReference type="SAM" id="MobiDB-lite"/>
    </source>
</evidence>
<reference evidence="4" key="1">
    <citation type="journal article" date="2006" name="PLoS Biol.">
        <title>Macronuclear genome sequence of the ciliate Tetrahymena thermophila, a model eukaryote.</title>
        <authorList>
            <person name="Eisen J.A."/>
            <person name="Coyne R.S."/>
            <person name="Wu M."/>
            <person name="Wu D."/>
            <person name="Thiagarajan M."/>
            <person name="Wortman J.R."/>
            <person name="Badger J.H."/>
            <person name="Ren Q."/>
            <person name="Amedeo P."/>
            <person name="Jones K.M."/>
            <person name="Tallon L.J."/>
            <person name="Delcher A.L."/>
            <person name="Salzberg S.L."/>
            <person name="Silva J.C."/>
            <person name="Haas B.J."/>
            <person name="Majoros W.H."/>
            <person name="Farzad M."/>
            <person name="Carlton J.M."/>
            <person name="Smith R.K. Jr."/>
            <person name="Garg J."/>
            <person name="Pearlman R.E."/>
            <person name="Karrer K.M."/>
            <person name="Sun L."/>
            <person name="Manning G."/>
            <person name="Elde N.C."/>
            <person name="Turkewitz A.P."/>
            <person name="Asai D.J."/>
            <person name="Wilkes D.E."/>
            <person name="Wang Y."/>
            <person name="Cai H."/>
            <person name="Collins K."/>
            <person name="Stewart B.A."/>
            <person name="Lee S.R."/>
            <person name="Wilamowska K."/>
            <person name="Weinberg Z."/>
            <person name="Ruzzo W.L."/>
            <person name="Wloga D."/>
            <person name="Gaertig J."/>
            <person name="Frankel J."/>
            <person name="Tsao C.-C."/>
            <person name="Gorovsky M.A."/>
            <person name="Keeling P.J."/>
            <person name="Waller R.F."/>
            <person name="Patron N.J."/>
            <person name="Cherry J.M."/>
            <person name="Stover N.A."/>
            <person name="Krieger C.J."/>
            <person name="del Toro C."/>
            <person name="Ryder H.F."/>
            <person name="Williamson S.C."/>
            <person name="Barbeau R.A."/>
            <person name="Hamilton E.P."/>
            <person name="Orias E."/>
        </authorList>
    </citation>
    <scope>NUCLEOTIDE SEQUENCE [LARGE SCALE GENOMIC DNA]</scope>
    <source>
        <strain evidence="4">SB210</strain>
    </source>
</reference>
<dbReference type="SUPFAM" id="SSF103481">
    <property type="entry name" value="Multidrug resistance efflux transporter EmrE"/>
    <property type="match status" value="1"/>
</dbReference>
<dbReference type="InterPro" id="IPR037185">
    <property type="entry name" value="EmrE-like"/>
</dbReference>
<dbReference type="PANTHER" id="PTHR31965">
    <property type="entry name" value="TRANSMEMBRANE PROTEIN 42"/>
    <property type="match status" value="1"/>
</dbReference>
<dbReference type="EMBL" id="GG662527">
    <property type="protein sequence ID" value="EAS02668.2"/>
    <property type="molecule type" value="Genomic_DNA"/>
</dbReference>
<feature type="compositionally biased region" description="Basic and acidic residues" evidence="1">
    <location>
        <begin position="182"/>
        <end position="192"/>
    </location>
</feature>
<evidence type="ECO:0000313" key="4">
    <source>
        <dbReference type="Proteomes" id="UP000009168"/>
    </source>
</evidence>
<dbReference type="RefSeq" id="XP_001022913.2">
    <property type="nucleotide sequence ID" value="XM_001022913.2"/>
</dbReference>
<feature type="transmembrane region" description="Helical" evidence="2">
    <location>
        <begin position="127"/>
        <end position="151"/>
    </location>
</feature>
<evidence type="ECO:0000313" key="3">
    <source>
        <dbReference type="EMBL" id="EAS02668.2"/>
    </source>
</evidence>
<dbReference type="PANTHER" id="PTHR31965:SF1">
    <property type="entry name" value="TRANSMEMBRANE PROTEIN 42"/>
    <property type="match status" value="1"/>
</dbReference>